<dbReference type="GO" id="GO:0044773">
    <property type="term" value="P:mitotic DNA damage checkpoint signaling"/>
    <property type="evidence" value="ECO:0007669"/>
    <property type="project" value="TreeGrafter"/>
</dbReference>
<dbReference type="GO" id="GO:0004674">
    <property type="term" value="F:protein serine/threonine kinase activity"/>
    <property type="evidence" value="ECO:0007669"/>
    <property type="project" value="TreeGrafter"/>
</dbReference>
<sequence length="354" mass="40199">MQFVVDMWEEQIVDAYRLEARGRYLIAMRTRLDAMRDYVAKGGQPYKPDDDLPADADPPTMLPGFDVLTQDYGFGTPDHRSLQGSWRWEGNIGQGSNGYAGIWLQYDATGNLAHRVVIKDTYMPGPSWDYPQMWYDLPARVPNEVALAQKLNNCVDSSINLHPQWTLSQGIVSTSSFGFFLGAPDLLNWRGIPTAKLGDFGLITEIRNGGIGRAGTDGYIAPEREDAEDTYDLNQSLSDPTRSTASDIWSIGRIMHSLMNLHQDVAPFYDLETDENKFPIYSEGVRDYYGDVAWELLELVEGCLATDPQQRITTRDLWGQIQDEIVRRNDLRRARLAAGEVVWYKRDPYALWAR</sequence>
<protein>
    <recommendedName>
        <fullName evidence="1">Protein kinase domain-containing protein</fullName>
    </recommendedName>
</protein>
<feature type="domain" description="Protein kinase" evidence="1">
    <location>
        <begin position="1"/>
        <end position="326"/>
    </location>
</feature>
<dbReference type="PANTHER" id="PTHR44167">
    <property type="entry name" value="OVARIAN-SPECIFIC SERINE/THREONINE-PROTEIN KINASE LOK-RELATED"/>
    <property type="match status" value="1"/>
</dbReference>
<accession>A0A2D3US69</accession>
<gene>
    <name evidence="2" type="ORF">RCC_12215</name>
</gene>
<dbReference type="RefSeq" id="XP_023623428.1">
    <property type="nucleotide sequence ID" value="XM_023767660.1"/>
</dbReference>
<evidence type="ECO:0000313" key="3">
    <source>
        <dbReference type="Proteomes" id="UP000225277"/>
    </source>
</evidence>
<keyword evidence="3" id="KW-1185">Reference proteome</keyword>
<dbReference type="OrthoDB" id="310217at2759"/>
<dbReference type="GO" id="GO:0005737">
    <property type="term" value="C:cytoplasm"/>
    <property type="evidence" value="ECO:0007669"/>
    <property type="project" value="TreeGrafter"/>
</dbReference>
<proteinExistence type="predicted"/>
<reference evidence="2 3" key="1">
    <citation type="submission" date="2016-03" db="EMBL/GenBank/DDBJ databases">
        <authorList>
            <person name="Ploux O."/>
        </authorList>
    </citation>
    <scope>NUCLEOTIDE SEQUENCE [LARGE SCALE GENOMIC DNA]</scope>
    <source>
        <strain evidence="2 3">URUG2</strain>
    </source>
</reference>
<dbReference type="GO" id="GO:0005524">
    <property type="term" value="F:ATP binding"/>
    <property type="evidence" value="ECO:0007669"/>
    <property type="project" value="InterPro"/>
</dbReference>
<dbReference type="GeneID" id="35606768"/>
<evidence type="ECO:0000259" key="1">
    <source>
        <dbReference type="PROSITE" id="PS50011"/>
    </source>
</evidence>
<evidence type="ECO:0000313" key="2">
    <source>
        <dbReference type="EMBL" id="CZT16535.1"/>
    </source>
</evidence>
<dbReference type="Proteomes" id="UP000225277">
    <property type="component" value="Unassembled WGS sequence"/>
</dbReference>
<dbReference type="AlphaFoldDB" id="A0A2D3US69"/>
<dbReference type="InterPro" id="IPR000719">
    <property type="entry name" value="Prot_kinase_dom"/>
</dbReference>
<dbReference type="PANTHER" id="PTHR44167:SF24">
    <property type="entry name" value="SERINE_THREONINE-PROTEIN KINASE CHK2"/>
    <property type="match status" value="1"/>
</dbReference>
<dbReference type="STRING" id="112498.A0A2D3US69"/>
<dbReference type="Pfam" id="PF00069">
    <property type="entry name" value="Pkinase"/>
    <property type="match status" value="1"/>
</dbReference>
<dbReference type="GO" id="GO:0005634">
    <property type="term" value="C:nucleus"/>
    <property type="evidence" value="ECO:0007669"/>
    <property type="project" value="TreeGrafter"/>
</dbReference>
<dbReference type="PROSITE" id="PS50011">
    <property type="entry name" value="PROTEIN_KINASE_DOM"/>
    <property type="match status" value="1"/>
</dbReference>
<organism evidence="2 3">
    <name type="scientific">Ramularia collo-cygni</name>
    <dbReference type="NCBI Taxonomy" id="112498"/>
    <lineage>
        <taxon>Eukaryota</taxon>
        <taxon>Fungi</taxon>
        <taxon>Dikarya</taxon>
        <taxon>Ascomycota</taxon>
        <taxon>Pezizomycotina</taxon>
        <taxon>Dothideomycetes</taxon>
        <taxon>Dothideomycetidae</taxon>
        <taxon>Mycosphaerellales</taxon>
        <taxon>Mycosphaerellaceae</taxon>
        <taxon>Ramularia</taxon>
    </lineage>
</organism>
<dbReference type="InterPro" id="IPR011009">
    <property type="entry name" value="Kinase-like_dom_sf"/>
</dbReference>
<dbReference type="SUPFAM" id="SSF56112">
    <property type="entry name" value="Protein kinase-like (PK-like)"/>
    <property type="match status" value="1"/>
</dbReference>
<dbReference type="Gene3D" id="1.10.510.10">
    <property type="entry name" value="Transferase(Phosphotransferase) domain 1"/>
    <property type="match status" value="1"/>
</dbReference>
<name>A0A2D3US69_9PEZI</name>
<dbReference type="EMBL" id="FJUY01000002">
    <property type="protein sequence ID" value="CZT16535.1"/>
    <property type="molecule type" value="Genomic_DNA"/>
</dbReference>
<dbReference type="SMART" id="SM00220">
    <property type="entry name" value="S_TKc"/>
    <property type="match status" value="1"/>
</dbReference>